<name>A0ABP9NLW0_9PSEU</name>
<protein>
    <submittedName>
        <fullName evidence="2">Cytochrome P450</fullName>
    </submittedName>
</protein>
<sequence length="417" mass="46167">MNETSDRDVLERLAAPELRGNPYPLLRWLRENEPVHRTEAGFFLISRHADVQWALSRTGDALVVPDREEMARQFPAAGDHAAIGTALEIFGAMLRPGYAALRRMMSRDLARSRVARVGESILVKGAQLIDGMAERLHDGEAVDFHQEVSRPLTLAVFAELFGIDEVERDCVATDVLATACALEAVSTEALEAADAASERVESYFRLLIADRRRSPRDDLMTALVAAHDEDVDRRGDRLILGLLWVLWLTGFDSSAAGLDRGMQAILDHPDQLHWLRGDDQQAAAFVEEVLRYDSVILLTPIPRIAARDIEFGDRMLPAGAMARMVIAAANRDPSVFPDPDRFDPSRDNRPTLSMGYGPYYCNGAALVRAEMSIVLTMIHDRFPDLVAAGEPVWTEAIGTANGIRGLDRFPIRMGGTR</sequence>
<dbReference type="Pfam" id="PF00067">
    <property type="entry name" value="p450"/>
    <property type="match status" value="1"/>
</dbReference>
<organism evidence="2 3">
    <name type="scientific">Pseudonocardia adelaidensis</name>
    <dbReference type="NCBI Taxonomy" id="648754"/>
    <lineage>
        <taxon>Bacteria</taxon>
        <taxon>Bacillati</taxon>
        <taxon>Actinomycetota</taxon>
        <taxon>Actinomycetes</taxon>
        <taxon>Pseudonocardiales</taxon>
        <taxon>Pseudonocardiaceae</taxon>
        <taxon>Pseudonocardia</taxon>
    </lineage>
</organism>
<comment type="caution">
    <text evidence="2">The sequence shown here is derived from an EMBL/GenBank/DDBJ whole genome shotgun (WGS) entry which is preliminary data.</text>
</comment>
<dbReference type="PANTHER" id="PTHR46696:SF1">
    <property type="entry name" value="CYTOCHROME P450 YJIB-RELATED"/>
    <property type="match status" value="1"/>
</dbReference>
<evidence type="ECO:0000313" key="3">
    <source>
        <dbReference type="Proteomes" id="UP001500804"/>
    </source>
</evidence>
<evidence type="ECO:0000313" key="2">
    <source>
        <dbReference type="EMBL" id="GAA5125932.1"/>
    </source>
</evidence>
<accession>A0ABP9NLW0</accession>
<proteinExistence type="inferred from homology"/>
<comment type="similarity">
    <text evidence="1">Belongs to the cytochrome P450 family.</text>
</comment>
<gene>
    <name evidence="2" type="ORF">GCM10023320_41030</name>
</gene>
<evidence type="ECO:0000256" key="1">
    <source>
        <dbReference type="ARBA" id="ARBA00010617"/>
    </source>
</evidence>
<dbReference type="InterPro" id="IPR001128">
    <property type="entry name" value="Cyt_P450"/>
</dbReference>
<reference evidence="3" key="1">
    <citation type="journal article" date="2019" name="Int. J. Syst. Evol. Microbiol.">
        <title>The Global Catalogue of Microorganisms (GCM) 10K type strain sequencing project: providing services to taxonomists for standard genome sequencing and annotation.</title>
        <authorList>
            <consortium name="The Broad Institute Genomics Platform"/>
            <consortium name="The Broad Institute Genome Sequencing Center for Infectious Disease"/>
            <person name="Wu L."/>
            <person name="Ma J."/>
        </authorList>
    </citation>
    <scope>NUCLEOTIDE SEQUENCE [LARGE SCALE GENOMIC DNA]</scope>
    <source>
        <strain evidence="3">JCM 18302</strain>
    </source>
</reference>
<dbReference type="InterPro" id="IPR036396">
    <property type="entry name" value="Cyt_P450_sf"/>
</dbReference>
<dbReference type="InterPro" id="IPR002397">
    <property type="entry name" value="Cyt_P450_B"/>
</dbReference>
<dbReference type="Gene3D" id="1.10.630.10">
    <property type="entry name" value="Cytochrome P450"/>
    <property type="match status" value="1"/>
</dbReference>
<dbReference type="SUPFAM" id="SSF48264">
    <property type="entry name" value="Cytochrome P450"/>
    <property type="match status" value="1"/>
</dbReference>
<keyword evidence="3" id="KW-1185">Reference proteome</keyword>
<dbReference type="PRINTS" id="PR00359">
    <property type="entry name" value="BP450"/>
</dbReference>
<dbReference type="PANTHER" id="PTHR46696">
    <property type="entry name" value="P450, PUTATIVE (EUROFUNG)-RELATED"/>
    <property type="match status" value="1"/>
</dbReference>
<dbReference type="Proteomes" id="UP001500804">
    <property type="component" value="Unassembled WGS sequence"/>
</dbReference>
<dbReference type="EMBL" id="BAABJO010000014">
    <property type="protein sequence ID" value="GAA5125932.1"/>
    <property type="molecule type" value="Genomic_DNA"/>
</dbReference>